<dbReference type="EMBL" id="BSPQ01000005">
    <property type="protein sequence ID" value="GLS90952.1"/>
    <property type="molecule type" value="Genomic_DNA"/>
</dbReference>
<protein>
    <recommendedName>
        <fullName evidence="1">Protein SlyX homolog</fullName>
    </recommendedName>
</protein>
<proteinExistence type="inferred from homology"/>
<keyword evidence="4" id="KW-1185">Reference proteome</keyword>
<evidence type="ECO:0000256" key="1">
    <source>
        <dbReference type="HAMAP-Rule" id="MF_00715"/>
    </source>
</evidence>
<comment type="similarity">
    <text evidence="1">Belongs to the SlyX family.</text>
</comment>
<dbReference type="Gene3D" id="1.20.5.300">
    <property type="match status" value="1"/>
</dbReference>
<accession>A0ABQ6E0J7</accession>
<gene>
    <name evidence="1 3" type="primary">slyX</name>
    <name evidence="3" type="ORF">GCM10007916_20190</name>
</gene>
<dbReference type="HAMAP" id="MF_00715">
    <property type="entry name" value="SlyX"/>
    <property type="match status" value="1"/>
</dbReference>
<feature type="coiled-coil region" evidence="2">
    <location>
        <begin position="7"/>
        <end position="41"/>
    </location>
</feature>
<evidence type="ECO:0000313" key="4">
    <source>
        <dbReference type="Proteomes" id="UP001157353"/>
    </source>
</evidence>
<evidence type="ECO:0000256" key="2">
    <source>
        <dbReference type="SAM" id="Coils"/>
    </source>
</evidence>
<dbReference type="Proteomes" id="UP001157353">
    <property type="component" value="Unassembled WGS sequence"/>
</dbReference>
<name>A0ABQ6E0J7_9GAMM</name>
<dbReference type="PANTHER" id="PTHR36508">
    <property type="entry name" value="PROTEIN SLYX"/>
    <property type="match status" value="1"/>
</dbReference>
<dbReference type="PANTHER" id="PTHR36508:SF1">
    <property type="entry name" value="PROTEIN SLYX"/>
    <property type="match status" value="1"/>
</dbReference>
<dbReference type="Pfam" id="PF04102">
    <property type="entry name" value="SlyX"/>
    <property type="match status" value="1"/>
</dbReference>
<dbReference type="RefSeq" id="WP_284204064.1">
    <property type="nucleotide sequence ID" value="NZ_BSPQ01000005.1"/>
</dbReference>
<evidence type="ECO:0000313" key="3">
    <source>
        <dbReference type="EMBL" id="GLS90952.1"/>
    </source>
</evidence>
<comment type="caution">
    <text evidence="3">The sequence shown here is derived from an EMBL/GenBank/DDBJ whole genome shotgun (WGS) entry which is preliminary data.</text>
</comment>
<keyword evidence="2" id="KW-0175">Coiled coil</keyword>
<organism evidence="3 4">
    <name type="scientific">Psychromonas marina</name>
    <dbReference type="NCBI Taxonomy" id="88364"/>
    <lineage>
        <taxon>Bacteria</taxon>
        <taxon>Pseudomonadati</taxon>
        <taxon>Pseudomonadota</taxon>
        <taxon>Gammaproteobacteria</taxon>
        <taxon>Alteromonadales</taxon>
        <taxon>Psychromonadaceae</taxon>
        <taxon>Psychromonas</taxon>
    </lineage>
</organism>
<dbReference type="InterPro" id="IPR007236">
    <property type="entry name" value="SlyX"/>
</dbReference>
<sequence>MSTESRIEQLEMKVAFQDDNIETLNDEVFEQQRKLQILTEQVAYLVEKLKEAEPDNGGIDQVDMRPPHY</sequence>
<reference evidence="4" key="1">
    <citation type="journal article" date="2019" name="Int. J. Syst. Evol. Microbiol.">
        <title>The Global Catalogue of Microorganisms (GCM) 10K type strain sequencing project: providing services to taxonomists for standard genome sequencing and annotation.</title>
        <authorList>
            <consortium name="The Broad Institute Genomics Platform"/>
            <consortium name="The Broad Institute Genome Sequencing Center for Infectious Disease"/>
            <person name="Wu L."/>
            <person name="Ma J."/>
        </authorList>
    </citation>
    <scope>NUCLEOTIDE SEQUENCE [LARGE SCALE GENOMIC DNA]</scope>
    <source>
        <strain evidence="4">NBRC 103166</strain>
    </source>
</reference>